<evidence type="ECO:0000313" key="1">
    <source>
        <dbReference type="EMBL" id="CCX07790.1"/>
    </source>
</evidence>
<proteinExistence type="predicted"/>
<evidence type="ECO:0000313" key="2">
    <source>
        <dbReference type="Proteomes" id="UP000018144"/>
    </source>
</evidence>
<keyword evidence="2" id="KW-1185">Reference proteome</keyword>
<protein>
    <submittedName>
        <fullName evidence="1">Uncharacterized protein</fullName>
    </submittedName>
</protein>
<gene>
    <name evidence="1" type="ORF">PCON_07379</name>
</gene>
<sequence length="78" mass="9017">MEAIDGTCTSCIVANQQCGCQRVFVYPRFRLFHGNEVKRFHDCANGYAYREATAQIRIQADRLQKKTLEHACRDDSNF</sequence>
<dbReference type="Proteomes" id="UP000018144">
    <property type="component" value="Unassembled WGS sequence"/>
</dbReference>
<reference evidence="1 2" key="1">
    <citation type="journal article" date="2013" name="PLoS Genet.">
        <title>The genome and development-dependent transcriptomes of Pyronema confluens: a window into fungal evolution.</title>
        <authorList>
            <person name="Traeger S."/>
            <person name="Altegoer F."/>
            <person name="Freitag M."/>
            <person name="Gabaldon T."/>
            <person name="Kempken F."/>
            <person name="Kumar A."/>
            <person name="Marcet-Houben M."/>
            <person name="Poggeler S."/>
            <person name="Stajich J.E."/>
            <person name="Nowrousian M."/>
        </authorList>
    </citation>
    <scope>NUCLEOTIDE SEQUENCE [LARGE SCALE GENOMIC DNA]</scope>
    <source>
        <strain evidence="2">CBS 100304</strain>
        <tissue evidence="1">Vegetative mycelium</tissue>
    </source>
</reference>
<dbReference type="AlphaFoldDB" id="U4KZB3"/>
<accession>U4KZB3</accession>
<dbReference type="EMBL" id="HF935375">
    <property type="protein sequence ID" value="CCX07790.1"/>
    <property type="molecule type" value="Genomic_DNA"/>
</dbReference>
<name>U4KZB3_PYROM</name>
<organism evidence="1 2">
    <name type="scientific">Pyronema omphalodes (strain CBS 100304)</name>
    <name type="common">Pyronema confluens</name>
    <dbReference type="NCBI Taxonomy" id="1076935"/>
    <lineage>
        <taxon>Eukaryota</taxon>
        <taxon>Fungi</taxon>
        <taxon>Dikarya</taxon>
        <taxon>Ascomycota</taxon>
        <taxon>Pezizomycotina</taxon>
        <taxon>Pezizomycetes</taxon>
        <taxon>Pezizales</taxon>
        <taxon>Pyronemataceae</taxon>
        <taxon>Pyronema</taxon>
    </lineage>
</organism>